<accession>A0A846ZAX2</accession>
<feature type="domain" description="Ketosynthase family 3 (KS3)" evidence="8">
    <location>
        <begin position="125"/>
        <end position="551"/>
    </location>
</feature>
<dbReference type="PANTHER" id="PTHR43775:SF51">
    <property type="entry name" value="INACTIVE PHENOLPHTHIOCEROL SYNTHESIS POLYKETIDE SYNTHASE TYPE I PKS1-RELATED"/>
    <property type="match status" value="1"/>
</dbReference>
<evidence type="ECO:0000256" key="5">
    <source>
        <dbReference type="PROSITE-ProRule" id="PRU01363"/>
    </source>
</evidence>
<dbReference type="SUPFAM" id="SSF47336">
    <property type="entry name" value="ACP-like"/>
    <property type="match status" value="1"/>
</dbReference>
<keyword evidence="1" id="KW-0596">Phosphopantetheine</keyword>
<dbReference type="Pfam" id="PF14765">
    <property type="entry name" value="PS-DH"/>
    <property type="match status" value="1"/>
</dbReference>
<dbReference type="CDD" id="cd00833">
    <property type="entry name" value="PKS"/>
    <property type="match status" value="1"/>
</dbReference>
<dbReference type="Gene3D" id="3.30.70.3290">
    <property type="match status" value="1"/>
</dbReference>
<keyword evidence="2" id="KW-0597">Phosphoprotein</keyword>
<dbReference type="Proteomes" id="UP000579250">
    <property type="component" value="Unassembled WGS sequence"/>
</dbReference>
<evidence type="ECO:0000259" key="8">
    <source>
        <dbReference type="PROSITE" id="PS52004"/>
    </source>
</evidence>
<organism evidence="10 11">
    <name type="scientific">Actinomadura latina</name>
    <dbReference type="NCBI Taxonomy" id="163603"/>
    <lineage>
        <taxon>Bacteria</taxon>
        <taxon>Bacillati</taxon>
        <taxon>Actinomycetota</taxon>
        <taxon>Actinomycetes</taxon>
        <taxon>Streptosporangiales</taxon>
        <taxon>Thermomonosporaceae</taxon>
        <taxon>Actinomadura</taxon>
    </lineage>
</organism>
<dbReference type="InterPro" id="IPR016035">
    <property type="entry name" value="Acyl_Trfase/lysoPLipase"/>
</dbReference>
<dbReference type="InterPro" id="IPR036291">
    <property type="entry name" value="NAD(P)-bd_dom_sf"/>
</dbReference>
<dbReference type="InterPro" id="IPR055123">
    <property type="entry name" value="SpnB-like_Rossmann"/>
</dbReference>
<evidence type="ECO:0000259" key="9">
    <source>
        <dbReference type="PROSITE" id="PS52019"/>
    </source>
</evidence>
<dbReference type="SMART" id="SM00823">
    <property type="entry name" value="PKS_PP"/>
    <property type="match status" value="1"/>
</dbReference>
<dbReference type="Gene3D" id="3.40.366.10">
    <property type="entry name" value="Malonyl-Coenzyme A Acyl Carrier Protein, domain 2"/>
    <property type="match status" value="1"/>
</dbReference>
<dbReference type="InterPro" id="IPR013968">
    <property type="entry name" value="PKS_KR"/>
</dbReference>
<feature type="compositionally biased region" description="Pro residues" evidence="6">
    <location>
        <begin position="1144"/>
        <end position="1153"/>
    </location>
</feature>
<dbReference type="InterPro" id="IPR014043">
    <property type="entry name" value="Acyl_transferase_dom"/>
</dbReference>
<keyword evidence="4" id="KW-0012">Acyltransferase</keyword>
<dbReference type="GO" id="GO:0031177">
    <property type="term" value="F:phosphopantetheine binding"/>
    <property type="evidence" value="ECO:0007669"/>
    <property type="project" value="InterPro"/>
</dbReference>
<gene>
    <name evidence="10" type="ORF">HGB48_31990</name>
</gene>
<dbReference type="SUPFAM" id="SSF53901">
    <property type="entry name" value="Thiolase-like"/>
    <property type="match status" value="1"/>
</dbReference>
<dbReference type="SMART" id="SM00822">
    <property type="entry name" value="PKS_KR"/>
    <property type="match status" value="1"/>
</dbReference>
<feature type="active site" description="Proton donor; for dehydratase activity" evidence="5">
    <location>
        <position position="1216"/>
    </location>
</feature>
<dbReference type="FunFam" id="3.40.47.10:FF:000019">
    <property type="entry name" value="Polyketide synthase type I"/>
    <property type="match status" value="1"/>
</dbReference>
<dbReference type="SUPFAM" id="SSF55048">
    <property type="entry name" value="Probable ACP-binding domain of malonyl-CoA ACP transacylase"/>
    <property type="match status" value="1"/>
</dbReference>
<dbReference type="PROSITE" id="PS52004">
    <property type="entry name" value="KS3_2"/>
    <property type="match status" value="1"/>
</dbReference>
<dbReference type="InterPro" id="IPR032821">
    <property type="entry name" value="PKS_assoc"/>
</dbReference>
<evidence type="ECO:0000256" key="6">
    <source>
        <dbReference type="SAM" id="MobiDB-lite"/>
    </source>
</evidence>
<dbReference type="InterPro" id="IPR036736">
    <property type="entry name" value="ACP-like_sf"/>
</dbReference>
<dbReference type="InterPro" id="IPR001227">
    <property type="entry name" value="Ac_transferase_dom_sf"/>
</dbReference>
<dbReference type="Gene3D" id="3.40.47.10">
    <property type="match status" value="1"/>
</dbReference>
<keyword evidence="11" id="KW-1185">Reference proteome</keyword>
<dbReference type="InterPro" id="IPR016036">
    <property type="entry name" value="Malonyl_transacylase_ACP-bd"/>
</dbReference>
<dbReference type="Pfam" id="PF21089">
    <property type="entry name" value="PKS_DH_N"/>
    <property type="match status" value="1"/>
</dbReference>
<dbReference type="Pfam" id="PF00550">
    <property type="entry name" value="PP-binding"/>
    <property type="match status" value="1"/>
</dbReference>
<feature type="region of interest" description="C-terminal hotdog fold" evidence="5">
    <location>
        <begin position="1157"/>
        <end position="1294"/>
    </location>
</feature>
<dbReference type="InterPro" id="IPR049552">
    <property type="entry name" value="PKS_DH_N"/>
</dbReference>
<dbReference type="Gene3D" id="3.10.129.110">
    <property type="entry name" value="Polyketide synthase dehydratase"/>
    <property type="match status" value="1"/>
</dbReference>
<evidence type="ECO:0000313" key="10">
    <source>
        <dbReference type="EMBL" id="NKZ08322.1"/>
    </source>
</evidence>
<dbReference type="Gene3D" id="3.40.50.720">
    <property type="entry name" value="NAD(P)-binding Rossmann-like Domain"/>
    <property type="match status" value="1"/>
</dbReference>
<evidence type="ECO:0000256" key="1">
    <source>
        <dbReference type="ARBA" id="ARBA00022450"/>
    </source>
</evidence>
<proteinExistence type="predicted"/>
<sequence>MPMSESEPPAIPPGLAGLTVPEQRRVLTGLVRAAGLAALRRSRPQDDAGEPGPGESFRDAGLDSLALVDLQERLGAATGLPIPPTAAFDHPTPALLAEYLRAELLGLAPPPARRPDPAGPGGDPGDPIAVVGIGCRFPGGVSGPADLWRLVDAGREVLGPFPADRGWALDGYFDPDPDRTGTSYADRGGFLDTATLFDAEFFGISPREARAMDPQQRLVLETAWHALEDAGIDPLSLGGSDTGVYVGAEGHEYGTRVQDAPEGLDGYLMTGNAPSVITGRVAYLLGLAGPAVTVDTACSGSLVALHLAVNALRRGECSLALAGGVAVMGSPATFTAFSRQRGLAADGRVKAFAAAADGTGFAEGAGLLVVERLADARRRGHRVLALVRGTAVNQDGASNGLTAPSGPAQRRLIRQALADAGLAPADVDAVEGHGTGTRLGDPIEARAILAEYGRDRAAGAPLWLGSVKSNLGHAQAAAGVAGAIKMIMAMRHAGLPRSLHIDAPTPHVDWSAGSVRLLTEPVPWPRGGRPRRAGVSSFGISGTNAHVILEEAPGRDEPAEDAPPPPAGAEPVPVVVTARGGPALRARAAQLARLDAEPLDLAFSLATTRAVLDDRAVVVAADRAELARGLGAVAAGEPAPGVVTGTAASGALAFLFTGQGSQRAEAGRELYERYPVYAAAFDEAADHLGLQLDTPLRDVLFAAPGSRAAALLDRTDHAQAALFAVEVALCRLLESWGLRPDAVAGHSVGEFAAAHIAGVLSLPDAALLVAARGRLMSELPAGGAMSAIEAAEEEVLPLLGDLAGIAAVNGDRAVVVSGAEAETARIAAHFAGLGRRVRALRVSHAFHSPLMAPMLAEFRRTAKVVDFRPARIPVVSTVTGRPAADSELSAPDYWVRHVSEPVRFRDAVRSLVGRGVTTFLEAGPDAVLSAMGPECVDDAAPLAFVPLLRRGRDEQRTVADAVATAVARGAGADWPAYFAGRGARHAALPPYPFQRRRFWLAPVRAGADAASLGQTAVAHPLLGAAIRTAGSDETVLTGRVSLAAHPWLGDHVIDGAVLLPGTAYLDLALRAGAETGCTVVEDLAMEAPLPIPATGSVTLQVRVGPLDGRGRRAVELYSRTGDGPAPPPWTRHASGTLAASPAGPLDPGPAPWPPPDASPVDVPDLYRDLAEQGYRYGPAFRGLRAVWRRGADVFAEVALPEGVDAPGFGLHPALLDAALHATDLAWGPPPDDRIRLPFAWSGVEAVASGATAVRVHIAADAGDRASISLYDPAGAPVAAISSYLVRPVSEAGLRAARAAGRGPLYRVGWSALAVEPADREPETLLPETVVAAAEPAGGAGPDAVRAVTGAVLEAVQDRLGDPAAAGPVVVAMRGAVAAGEDEVPDPALAAAWAMVRSAQAEHPGRLVLADLDGSPDAGRLLAAAVAAGEPEVAVRSGRVLVPRLAPAGPGGGAPPLDPAGTVLITGGTGGVGAHVARHLAAVHGVRNLLLAGRGDPAAPAAEALRADLAGLGAEATIASCDVADAAQVAALLAAIPADRPLTGVFHAAGVIDDCLIGDLTARRLDTVLRPKADGAWHLHELTRGTELAAFVLFSSTAALFDAPGQAGYAAANGYLDGLAAHRRSLGLPAVSLAWGLWAGTGMGAGLDAAATARIVRSGLAPLDPGENLELLDIALLGAPAAAVPVRVDTGALRDRPDGVPALLRNVAGPSPRPARAGAPPERGSPAAAR</sequence>
<keyword evidence="3" id="KW-0808">Transferase</keyword>
<dbReference type="InterPro" id="IPR020806">
    <property type="entry name" value="PKS_PP-bd"/>
</dbReference>
<dbReference type="InterPro" id="IPR057326">
    <property type="entry name" value="KR_dom"/>
</dbReference>
<dbReference type="SMART" id="SM00826">
    <property type="entry name" value="PKS_DH"/>
    <property type="match status" value="1"/>
</dbReference>
<dbReference type="SMART" id="SM00827">
    <property type="entry name" value="PKS_AT"/>
    <property type="match status" value="1"/>
</dbReference>
<evidence type="ECO:0000256" key="3">
    <source>
        <dbReference type="ARBA" id="ARBA00022679"/>
    </source>
</evidence>
<feature type="region of interest" description="Disordered" evidence="6">
    <location>
        <begin position="1117"/>
        <end position="1153"/>
    </location>
</feature>
<dbReference type="FunFam" id="3.40.366.10:FF:000002">
    <property type="entry name" value="Probable polyketide synthase 2"/>
    <property type="match status" value="1"/>
</dbReference>
<dbReference type="GO" id="GO:0006633">
    <property type="term" value="P:fatty acid biosynthetic process"/>
    <property type="evidence" value="ECO:0007669"/>
    <property type="project" value="TreeGrafter"/>
</dbReference>
<dbReference type="InterPro" id="IPR049551">
    <property type="entry name" value="PKS_DH_C"/>
</dbReference>
<dbReference type="InterPro" id="IPR020841">
    <property type="entry name" value="PKS_Beta-ketoAc_synthase_dom"/>
</dbReference>
<dbReference type="PROSITE" id="PS52019">
    <property type="entry name" value="PKS_MFAS_DH"/>
    <property type="match status" value="1"/>
</dbReference>
<dbReference type="InterPro" id="IPR014030">
    <property type="entry name" value="Ketoacyl_synth_N"/>
</dbReference>
<dbReference type="Pfam" id="PF22953">
    <property type="entry name" value="SpnB_Rossmann"/>
    <property type="match status" value="1"/>
</dbReference>
<dbReference type="Pfam" id="PF02801">
    <property type="entry name" value="Ketoacyl-synt_C"/>
    <property type="match status" value="1"/>
</dbReference>
<name>A0A846ZAX2_9ACTN</name>
<dbReference type="InterPro" id="IPR042104">
    <property type="entry name" value="PKS_dehydratase_sf"/>
</dbReference>
<feature type="non-terminal residue" evidence="10">
    <location>
        <position position="1729"/>
    </location>
</feature>
<feature type="domain" description="Carrier" evidence="7">
    <location>
        <begin position="20"/>
        <end position="104"/>
    </location>
</feature>
<dbReference type="Pfam" id="PF00109">
    <property type="entry name" value="ketoacyl-synt"/>
    <property type="match status" value="1"/>
</dbReference>
<reference evidence="10 11" key="1">
    <citation type="submission" date="2020-04" db="EMBL/GenBank/DDBJ databases">
        <title>MicrobeNet Type strains.</title>
        <authorList>
            <person name="Nicholson A.C."/>
        </authorList>
    </citation>
    <scope>NUCLEOTIDE SEQUENCE [LARGE SCALE GENOMIC DNA]</scope>
    <source>
        <strain evidence="10 11">ATCC BAA-277</strain>
    </source>
</reference>
<evidence type="ECO:0000256" key="4">
    <source>
        <dbReference type="ARBA" id="ARBA00023315"/>
    </source>
</evidence>
<dbReference type="InterPro" id="IPR009081">
    <property type="entry name" value="PP-bd_ACP"/>
</dbReference>
<dbReference type="InterPro" id="IPR050091">
    <property type="entry name" value="PKS_NRPS_Biosynth_Enz"/>
</dbReference>
<dbReference type="SUPFAM" id="SSF52151">
    <property type="entry name" value="FabD/lysophospholipase-like"/>
    <property type="match status" value="1"/>
</dbReference>
<feature type="region of interest" description="Disordered" evidence="6">
    <location>
        <begin position="1693"/>
        <end position="1729"/>
    </location>
</feature>
<feature type="region of interest" description="N-terminal hotdog fold" evidence="5">
    <location>
        <begin position="1019"/>
        <end position="1144"/>
    </location>
</feature>
<evidence type="ECO:0000256" key="2">
    <source>
        <dbReference type="ARBA" id="ARBA00022553"/>
    </source>
</evidence>
<evidence type="ECO:0000259" key="7">
    <source>
        <dbReference type="PROSITE" id="PS50075"/>
    </source>
</evidence>
<dbReference type="SMART" id="SM00825">
    <property type="entry name" value="PKS_KS"/>
    <property type="match status" value="1"/>
</dbReference>
<comment type="caution">
    <text evidence="10">The sequence shown here is derived from an EMBL/GenBank/DDBJ whole genome shotgun (WGS) entry which is preliminary data.</text>
</comment>
<feature type="domain" description="PKS/mFAS DH" evidence="9">
    <location>
        <begin position="1019"/>
        <end position="1294"/>
    </location>
</feature>
<dbReference type="Gene3D" id="1.10.1200.10">
    <property type="entry name" value="ACP-like"/>
    <property type="match status" value="1"/>
</dbReference>
<feature type="compositionally biased region" description="Low complexity" evidence="6">
    <location>
        <begin position="1707"/>
        <end position="1729"/>
    </location>
</feature>
<dbReference type="Pfam" id="PF08659">
    <property type="entry name" value="KR"/>
    <property type="match status" value="1"/>
</dbReference>
<dbReference type="CDD" id="cd08956">
    <property type="entry name" value="KR_3_FAS_SDR_x"/>
    <property type="match status" value="1"/>
</dbReference>
<dbReference type="PANTHER" id="PTHR43775">
    <property type="entry name" value="FATTY ACID SYNTHASE"/>
    <property type="match status" value="1"/>
</dbReference>
<dbReference type="Pfam" id="PF00698">
    <property type="entry name" value="Acyl_transf_1"/>
    <property type="match status" value="1"/>
</dbReference>
<dbReference type="InterPro" id="IPR049900">
    <property type="entry name" value="PKS_mFAS_DH"/>
</dbReference>
<dbReference type="InterPro" id="IPR014031">
    <property type="entry name" value="Ketoacyl_synth_C"/>
</dbReference>
<dbReference type="InterPro" id="IPR020807">
    <property type="entry name" value="PKS_DH"/>
</dbReference>
<dbReference type="SUPFAM" id="SSF51735">
    <property type="entry name" value="NAD(P)-binding Rossmann-fold domains"/>
    <property type="match status" value="2"/>
</dbReference>
<dbReference type="InterPro" id="IPR016039">
    <property type="entry name" value="Thiolase-like"/>
</dbReference>
<feature type="active site" description="Proton acceptor; for dehydratase activity" evidence="5">
    <location>
        <position position="1051"/>
    </location>
</feature>
<dbReference type="PROSITE" id="PS50075">
    <property type="entry name" value="CARRIER"/>
    <property type="match status" value="1"/>
</dbReference>
<evidence type="ECO:0000313" key="11">
    <source>
        <dbReference type="Proteomes" id="UP000579250"/>
    </source>
</evidence>
<dbReference type="Pfam" id="PF16197">
    <property type="entry name" value="KAsynt_C_assoc"/>
    <property type="match status" value="1"/>
</dbReference>
<dbReference type="GO" id="GO:0004312">
    <property type="term" value="F:fatty acid synthase activity"/>
    <property type="evidence" value="ECO:0007669"/>
    <property type="project" value="TreeGrafter"/>
</dbReference>
<dbReference type="EMBL" id="JAAXPI010000078">
    <property type="protein sequence ID" value="NKZ08322.1"/>
    <property type="molecule type" value="Genomic_DNA"/>
</dbReference>
<feature type="region of interest" description="Disordered" evidence="6">
    <location>
        <begin position="37"/>
        <end position="59"/>
    </location>
</feature>
<protein>
    <submittedName>
        <fullName evidence="10">SDR family NAD(P)-dependent oxidoreductase</fullName>
    </submittedName>
</protein>
<feature type="region of interest" description="Disordered" evidence="6">
    <location>
        <begin position="107"/>
        <end position="127"/>
    </location>
</feature>